<name>A0A231V101_9HYPH</name>
<dbReference type="Proteomes" id="UP000215405">
    <property type="component" value="Unassembled WGS sequence"/>
</dbReference>
<proteinExistence type="predicted"/>
<feature type="domain" description="DUF1731" evidence="2">
    <location>
        <begin position="270"/>
        <end position="296"/>
    </location>
</feature>
<organism evidence="3 4">
    <name type="scientific">Notoacmeibacter marinus</name>
    <dbReference type="NCBI Taxonomy" id="1876515"/>
    <lineage>
        <taxon>Bacteria</taxon>
        <taxon>Pseudomonadati</taxon>
        <taxon>Pseudomonadota</taxon>
        <taxon>Alphaproteobacteria</taxon>
        <taxon>Hyphomicrobiales</taxon>
        <taxon>Notoacmeibacteraceae</taxon>
        <taxon>Notoacmeibacter</taxon>
    </lineage>
</organism>
<dbReference type="EMBL" id="NBYO01000001">
    <property type="protein sequence ID" value="OXT01873.1"/>
    <property type="molecule type" value="Genomic_DNA"/>
</dbReference>
<dbReference type="PANTHER" id="PTHR43574">
    <property type="entry name" value="EPIMERASE-RELATED"/>
    <property type="match status" value="1"/>
</dbReference>
<evidence type="ECO:0000313" key="3">
    <source>
        <dbReference type="EMBL" id="OXT01873.1"/>
    </source>
</evidence>
<evidence type="ECO:0000313" key="4">
    <source>
        <dbReference type="Proteomes" id="UP000215405"/>
    </source>
</evidence>
<reference evidence="4" key="1">
    <citation type="journal article" date="2017" name="Int. J. Syst. Evol. Microbiol.">
        <title>Notoacmeibacter marinus gen. nov., sp. nov., isolated from the gut of a limpet and proposal of Notoacmeibacteraceae fam. nov. in the order Rhizobiales of the class Alphaproteobacteria.</title>
        <authorList>
            <person name="Huang Z."/>
            <person name="Guo F."/>
            <person name="Lai Q."/>
        </authorList>
    </citation>
    <scope>NUCLEOTIDE SEQUENCE [LARGE SCALE GENOMIC DNA]</scope>
    <source>
        <strain evidence="4">XMTR2A4</strain>
    </source>
</reference>
<dbReference type="CDD" id="cd05266">
    <property type="entry name" value="SDR_a4"/>
    <property type="match status" value="1"/>
</dbReference>
<protein>
    <submittedName>
        <fullName evidence="3">NAD(P)-dependent oxidoreductase</fullName>
    </submittedName>
</protein>
<dbReference type="Gene3D" id="3.40.50.720">
    <property type="entry name" value="NAD(P)-binding Rossmann-like Domain"/>
    <property type="match status" value="1"/>
</dbReference>
<dbReference type="InterPro" id="IPR036291">
    <property type="entry name" value="NAD(P)-bd_dom_sf"/>
</dbReference>
<dbReference type="AlphaFoldDB" id="A0A231V101"/>
<gene>
    <name evidence="3" type="ORF">B7H23_02690</name>
</gene>
<evidence type="ECO:0000256" key="1">
    <source>
        <dbReference type="ARBA" id="ARBA00023027"/>
    </source>
</evidence>
<keyword evidence="4" id="KW-1185">Reference proteome</keyword>
<comment type="caution">
    <text evidence="3">The sequence shown here is derived from an EMBL/GenBank/DDBJ whole genome shotgun (WGS) entry which is preliminary data.</text>
</comment>
<keyword evidence="1" id="KW-0520">NAD</keyword>
<evidence type="ECO:0000259" key="2">
    <source>
        <dbReference type="Pfam" id="PF08338"/>
    </source>
</evidence>
<dbReference type="InterPro" id="IPR013549">
    <property type="entry name" value="DUF1731"/>
</dbReference>
<dbReference type="Pfam" id="PF08338">
    <property type="entry name" value="DUF1731"/>
    <property type="match status" value="1"/>
</dbReference>
<sequence>MAYGPCGWRKGGRCGVKLFLFGAGYSARGVATELANEAEWIGGTSRSDAQLQTLPDYGIEPFRFGGRDDDVGSLPLGNVTHLLISVAPDAKGDPVLKAVGDTIRHHMPSLQWIGYFSTIGVYGDAEGGWIDETARRLASKKRGHERIAAEDGWSALGEELDLPVAILRLAGIYGPGRNQMVKLAEGKARRIIKPGQVFNRIHVDDIAGATAHVMRLKADGAWNVTDDEPAPPQDVIDYAASLMGVEPPPAIDFESADLSPMARSFYGDNKRVSNAKLRQAGYRFRFPDYRSALDHLWQTDAWRGRGVLDAPRAMG</sequence>
<accession>A0A231V101</accession>
<dbReference type="SUPFAM" id="SSF51735">
    <property type="entry name" value="NAD(P)-binding Rossmann-fold domains"/>
    <property type="match status" value="1"/>
</dbReference>